<sequence length="169" mass="17089">MSMRIASIAVMAVIAAGAATSASAQTFSPVGSFSVVTDYLYVEQSQQLSCKIDHIGGVVNAGGATATINANGNAFGANPDNLCTSVNLTKNWTLTPDTSVAGSNVRIDGLKVNSLLGSCGGSAGGTVYGYLDSTGYLTIPRQGFPGVIVFVPTTCYVEGGIQTVGPVTL</sequence>
<keyword evidence="3" id="KW-1185">Reference proteome</keyword>
<comment type="caution">
    <text evidence="2">The sequence shown here is derived from an EMBL/GenBank/DDBJ whole genome shotgun (WGS) entry which is preliminary data.</text>
</comment>
<evidence type="ECO:0000256" key="1">
    <source>
        <dbReference type="SAM" id="SignalP"/>
    </source>
</evidence>
<name>A0ABV2R6C3_9CAUL</name>
<evidence type="ECO:0000313" key="3">
    <source>
        <dbReference type="Proteomes" id="UP001549313"/>
    </source>
</evidence>
<reference evidence="2 3" key="1">
    <citation type="submission" date="2024-06" db="EMBL/GenBank/DDBJ databases">
        <title>Sorghum-associated microbial communities from plants grown in Nebraska, USA.</title>
        <authorList>
            <person name="Schachtman D."/>
        </authorList>
    </citation>
    <scope>NUCLEOTIDE SEQUENCE [LARGE SCALE GENOMIC DNA]</scope>
    <source>
        <strain evidence="2 3">2814</strain>
    </source>
</reference>
<proteinExistence type="predicted"/>
<organism evidence="2 3">
    <name type="scientific">Brevundimonas faecalis</name>
    <dbReference type="NCBI Taxonomy" id="947378"/>
    <lineage>
        <taxon>Bacteria</taxon>
        <taxon>Pseudomonadati</taxon>
        <taxon>Pseudomonadota</taxon>
        <taxon>Alphaproteobacteria</taxon>
        <taxon>Caulobacterales</taxon>
        <taxon>Caulobacteraceae</taxon>
        <taxon>Brevundimonas</taxon>
    </lineage>
</organism>
<dbReference type="Proteomes" id="UP001549313">
    <property type="component" value="Unassembled WGS sequence"/>
</dbReference>
<protein>
    <submittedName>
        <fullName evidence="2">Type II secretory pathway pseudopilin PulG</fullName>
    </submittedName>
</protein>
<evidence type="ECO:0000313" key="2">
    <source>
        <dbReference type="EMBL" id="MET4682132.1"/>
    </source>
</evidence>
<feature type="signal peptide" evidence="1">
    <location>
        <begin position="1"/>
        <end position="24"/>
    </location>
</feature>
<keyword evidence="1" id="KW-0732">Signal</keyword>
<gene>
    <name evidence="2" type="ORF">ABIE19_000041</name>
</gene>
<dbReference type="RefSeq" id="WP_354087093.1">
    <property type="nucleotide sequence ID" value="NZ_JBEPTF010000001.1"/>
</dbReference>
<feature type="chain" id="PRO_5045453950" evidence="1">
    <location>
        <begin position="25"/>
        <end position="169"/>
    </location>
</feature>
<accession>A0ABV2R6C3</accession>
<dbReference type="EMBL" id="JBEPTF010000001">
    <property type="protein sequence ID" value="MET4682132.1"/>
    <property type="molecule type" value="Genomic_DNA"/>
</dbReference>